<dbReference type="InterPro" id="IPR036567">
    <property type="entry name" value="RHF-like"/>
</dbReference>
<organism evidence="2 3">
    <name type="scientific">Eiseniibacteriota bacterium</name>
    <dbReference type="NCBI Taxonomy" id="2212470"/>
    <lineage>
        <taxon>Bacteria</taxon>
        <taxon>Candidatus Eiseniibacteriota</taxon>
    </lineage>
</organism>
<comment type="caution">
    <text evidence="2">The sequence shown here is derived from an EMBL/GenBank/DDBJ whole genome shotgun (WGS) entry which is preliminary data.</text>
</comment>
<dbReference type="InterPro" id="IPR003489">
    <property type="entry name" value="RHF/RaiA"/>
</dbReference>
<name>A0A538TCX4_UNCEI</name>
<dbReference type="AlphaFoldDB" id="A0A538TCX4"/>
<evidence type="ECO:0000313" key="2">
    <source>
        <dbReference type="EMBL" id="TMQ61505.1"/>
    </source>
</evidence>
<feature type="region of interest" description="Disordered" evidence="1">
    <location>
        <begin position="16"/>
        <end position="37"/>
    </location>
</feature>
<sequence length="167" mass="18908">MNAIRRPAPNLALLRASGAHRAPGSRPRALDTQQRDPSMIVTTTARHCELDDEVRGFAQQRLEKVSRIAPRDIHEAHLVVTAEKYRHTAEITLRLDGREVVSREQSDHPRTAIDLAADRLEHQIRRLKDKRDGRHKGDRTRTADGVPRAAETYEPGLEDEASDMTED</sequence>
<protein>
    <submittedName>
        <fullName evidence="2">Ribosome-associated translation inhibitor RaiA</fullName>
    </submittedName>
</protein>
<dbReference type="Gene3D" id="3.30.160.100">
    <property type="entry name" value="Ribosome hibernation promotion factor-like"/>
    <property type="match status" value="1"/>
</dbReference>
<reference evidence="2 3" key="1">
    <citation type="journal article" date="2019" name="Nat. Microbiol.">
        <title>Mediterranean grassland soil C-N compound turnover is dependent on rainfall and depth, and is mediated by genomically divergent microorganisms.</title>
        <authorList>
            <person name="Diamond S."/>
            <person name="Andeer P.F."/>
            <person name="Li Z."/>
            <person name="Crits-Christoph A."/>
            <person name="Burstein D."/>
            <person name="Anantharaman K."/>
            <person name="Lane K.R."/>
            <person name="Thomas B.C."/>
            <person name="Pan C."/>
            <person name="Northen T.R."/>
            <person name="Banfield J.F."/>
        </authorList>
    </citation>
    <scope>NUCLEOTIDE SEQUENCE [LARGE SCALE GENOMIC DNA]</scope>
    <source>
        <strain evidence="2">WS_8</strain>
    </source>
</reference>
<proteinExistence type="predicted"/>
<evidence type="ECO:0000256" key="1">
    <source>
        <dbReference type="SAM" id="MobiDB-lite"/>
    </source>
</evidence>
<dbReference type="SUPFAM" id="SSF69754">
    <property type="entry name" value="Ribosome binding protein Y (YfiA homologue)"/>
    <property type="match status" value="1"/>
</dbReference>
<accession>A0A538TCX4</accession>
<gene>
    <name evidence="2" type="primary">raiA</name>
    <name evidence="2" type="ORF">E6K78_12740</name>
</gene>
<dbReference type="NCBIfam" id="TIGR00741">
    <property type="entry name" value="yfiA"/>
    <property type="match status" value="1"/>
</dbReference>
<dbReference type="CDD" id="cd00552">
    <property type="entry name" value="RaiA"/>
    <property type="match status" value="1"/>
</dbReference>
<dbReference type="EMBL" id="VBOY01000173">
    <property type="protein sequence ID" value="TMQ61505.1"/>
    <property type="molecule type" value="Genomic_DNA"/>
</dbReference>
<feature type="compositionally biased region" description="Acidic residues" evidence="1">
    <location>
        <begin position="156"/>
        <end position="167"/>
    </location>
</feature>
<dbReference type="Pfam" id="PF02482">
    <property type="entry name" value="Ribosomal_S30AE"/>
    <property type="match status" value="1"/>
</dbReference>
<feature type="region of interest" description="Disordered" evidence="1">
    <location>
        <begin position="126"/>
        <end position="167"/>
    </location>
</feature>
<evidence type="ECO:0000313" key="3">
    <source>
        <dbReference type="Proteomes" id="UP000316609"/>
    </source>
</evidence>
<dbReference type="Proteomes" id="UP000316609">
    <property type="component" value="Unassembled WGS sequence"/>
</dbReference>